<feature type="coiled-coil region" evidence="1">
    <location>
        <begin position="157"/>
        <end position="184"/>
    </location>
</feature>
<reference evidence="2" key="1">
    <citation type="submission" date="2021-01" db="EMBL/GenBank/DDBJ databases">
        <authorList>
            <person name="Corre E."/>
            <person name="Pelletier E."/>
            <person name="Niang G."/>
            <person name="Scheremetjew M."/>
            <person name="Finn R."/>
            <person name="Kale V."/>
            <person name="Holt S."/>
            <person name="Cochrane G."/>
            <person name="Meng A."/>
            <person name="Brown T."/>
            <person name="Cohen L."/>
        </authorList>
    </citation>
    <scope>NUCLEOTIDE SEQUENCE</scope>
    <source>
        <strain evidence="2">10249 10 AB</strain>
    </source>
</reference>
<keyword evidence="1" id="KW-0175">Coiled coil</keyword>
<protein>
    <submittedName>
        <fullName evidence="2">Uncharacterized protein</fullName>
    </submittedName>
</protein>
<evidence type="ECO:0000313" key="3">
    <source>
        <dbReference type="EMBL" id="CAE0719395.1"/>
    </source>
</evidence>
<dbReference type="AlphaFoldDB" id="A0A6U9ZH85"/>
<gene>
    <name evidence="2" type="ORF">PAUS00366_LOCUS12148</name>
    <name evidence="3" type="ORF">PAUS00366_LOCUS12149</name>
</gene>
<evidence type="ECO:0000313" key="2">
    <source>
        <dbReference type="EMBL" id="CAE0719394.1"/>
    </source>
</evidence>
<accession>A0A6U9ZH85</accession>
<proteinExistence type="predicted"/>
<evidence type="ECO:0000256" key="1">
    <source>
        <dbReference type="SAM" id="Coils"/>
    </source>
</evidence>
<dbReference type="EMBL" id="HBIX01016828">
    <property type="protein sequence ID" value="CAE0719394.1"/>
    <property type="molecule type" value="Transcribed_RNA"/>
</dbReference>
<dbReference type="EMBL" id="HBIX01016829">
    <property type="protein sequence ID" value="CAE0719395.1"/>
    <property type="molecule type" value="Transcribed_RNA"/>
</dbReference>
<sequence>MTYTTMMVEEHMALTVADLCSTINESANTSEFDDHSHSTIDYSYIDDEDSFLANNSLCKQHKSTIKMLDSLRKEVIQMVRSDGNYGTPSKSPRDVTIDLNRITDLSSPLGSPVIERDTVSLDQKVIALPSLSNKDETSPCRCIVHASNDDGTFCSMDNSINNEMNILKEVARDLEKELKEATMNTVFEAVERIGESDDPQIRSVLESGDKDVIREGIRNEIKKQEQSEQQPVWKCCYTDIKTFILSLEGGSMNIKVLIVSIAFGFMRKFIAAWAA</sequence>
<name>A0A6U9ZH85_9STRA</name>
<organism evidence="2">
    <name type="scientific">Pseudo-nitzschia australis</name>
    <dbReference type="NCBI Taxonomy" id="44445"/>
    <lineage>
        <taxon>Eukaryota</taxon>
        <taxon>Sar</taxon>
        <taxon>Stramenopiles</taxon>
        <taxon>Ochrophyta</taxon>
        <taxon>Bacillariophyta</taxon>
        <taxon>Bacillariophyceae</taxon>
        <taxon>Bacillariophycidae</taxon>
        <taxon>Bacillariales</taxon>
        <taxon>Bacillariaceae</taxon>
        <taxon>Pseudo-nitzschia</taxon>
    </lineage>
</organism>